<dbReference type="AlphaFoldDB" id="A0A8S1SI04"/>
<sequence>MVNNDPHIMVSFQKSNYYQIKLNLEYIKTFISEEFNFQFDINMSLNNLKYENIFWNKEIRFEMKICFMQIATRKTNQNNLNGFT</sequence>
<organism evidence="1 2">
    <name type="scientific">Paramecium octaurelia</name>
    <dbReference type="NCBI Taxonomy" id="43137"/>
    <lineage>
        <taxon>Eukaryota</taxon>
        <taxon>Sar</taxon>
        <taxon>Alveolata</taxon>
        <taxon>Ciliophora</taxon>
        <taxon>Intramacronucleata</taxon>
        <taxon>Oligohymenophorea</taxon>
        <taxon>Peniculida</taxon>
        <taxon>Parameciidae</taxon>
        <taxon>Paramecium</taxon>
    </lineage>
</organism>
<gene>
    <name evidence="1" type="ORF">POCTA_138.1.T0100467</name>
</gene>
<proteinExistence type="predicted"/>
<keyword evidence="2" id="KW-1185">Reference proteome</keyword>
<reference evidence="1" key="1">
    <citation type="submission" date="2021-01" db="EMBL/GenBank/DDBJ databases">
        <authorList>
            <consortium name="Genoscope - CEA"/>
            <person name="William W."/>
        </authorList>
    </citation>
    <scope>NUCLEOTIDE SEQUENCE</scope>
</reference>
<comment type="caution">
    <text evidence="1">The sequence shown here is derived from an EMBL/GenBank/DDBJ whole genome shotgun (WGS) entry which is preliminary data.</text>
</comment>
<accession>A0A8S1SI04</accession>
<protein>
    <submittedName>
        <fullName evidence="1">Uncharacterized protein</fullName>
    </submittedName>
</protein>
<name>A0A8S1SI04_PAROT</name>
<dbReference type="EMBL" id="CAJJDP010000009">
    <property type="protein sequence ID" value="CAD8139518.1"/>
    <property type="molecule type" value="Genomic_DNA"/>
</dbReference>
<evidence type="ECO:0000313" key="2">
    <source>
        <dbReference type="Proteomes" id="UP000683925"/>
    </source>
</evidence>
<evidence type="ECO:0000313" key="1">
    <source>
        <dbReference type="EMBL" id="CAD8139518.1"/>
    </source>
</evidence>
<dbReference type="Proteomes" id="UP000683925">
    <property type="component" value="Unassembled WGS sequence"/>
</dbReference>